<reference evidence="3" key="1">
    <citation type="submission" date="2016-10" db="EMBL/GenBank/DDBJ databases">
        <authorList>
            <person name="Varghese N."/>
            <person name="Submissions S."/>
        </authorList>
    </citation>
    <scope>NUCLEOTIDE SEQUENCE [LARGE SCALE GENOMIC DNA]</scope>
    <source>
        <strain evidence="3">M83</strain>
    </source>
</reference>
<dbReference type="EMBL" id="FNHZ01000001">
    <property type="protein sequence ID" value="SDM51220.1"/>
    <property type="molecule type" value="Genomic_DNA"/>
</dbReference>
<keyword evidence="1" id="KW-1133">Transmembrane helix</keyword>
<dbReference type="RefSeq" id="WP_143452966.1">
    <property type="nucleotide sequence ID" value="NZ_FNHZ01000001.1"/>
</dbReference>
<evidence type="ECO:0000313" key="3">
    <source>
        <dbReference type="Proteomes" id="UP000187651"/>
    </source>
</evidence>
<evidence type="ECO:0000313" key="2">
    <source>
        <dbReference type="EMBL" id="SDM51220.1"/>
    </source>
</evidence>
<feature type="transmembrane region" description="Helical" evidence="1">
    <location>
        <begin position="6"/>
        <end position="26"/>
    </location>
</feature>
<dbReference type="Proteomes" id="UP000187651">
    <property type="component" value="Unassembled WGS sequence"/>
</dbReference>
<accession>A0A1G9TTU5</accession>
<sequence length="58" mass="6313">MDLVNILVAVVLLVVLVGMFLAVSYFHKKDGLRDVCSGNCASCAMAGQHNKECDKKEE</sequence>
<protein>
    <submittedName>
        <fullName evidence="2">Virus attachment protein p12 family protein</fullName>
    </submittedName>
</protein>
<name>A0A1G9TTU5_9FIRM</name>
<keyword evidence="1" id="KW-0472">Membrane</keyword>
<gene>
    <name evidence="2" type="ORF">SAMN05216544_0496</name>
</gene>
<evidence type="ECO:0000256" key="1">
    <source>
        <dbReference type="SAM" id="Phobius"/>
    </source>
</evidence>
<keyword evidence="3" id="KW-1185">Reference proteome</keyword>
<dbReference type="AlphaFoldDB" id="A0A1G9TTU5"/>
<proteinExistence type="predicted"/>
<organism evidence="2 3">
    <name type="scientific">Lachnospira pectinoschiza</name>
    <dbReference type="NCBI Taxonomy" id="28052"/>
    <lineage>
        <taxon>Bacteria</taxon>
        <taxon>Bacillati</taxon>
        <taxon>Bacillota</taxon>
        <taxon>Clostridia</taxon>
        <taxon>Lachnospirales</taxon>
        <taxon>Lachnospiraceae</taxon>
        <taxon>Lachnospira</taxon>
    </lineage>
</organism>
<dbReference type="OrthoDB" id="9936533at2"/>
<keyword evidence="1" id="KW-0812">Transmembrane</keyword>